<name>A0AAU8D2E0_9HYPH</name>
<gene>
    <name evidence="1" type="ORF">ABVK50_31315</name>
</gene>
<accession>A0AAU8D2E0</accession>
<dbReference type="PRINTS" id="PR01490">
    <property type="entry name" value="RTXTOXIND"/>
</dbReference>
<keyword evidence="1" id="KW-0614">Plasmid</keyword>
<dbReference type="RefSeq" id="WP_353646816.1">
    <property type="nucleotide sequence ID" value="NZ_CP159256.1"/>
</dbReference>
<evidence type="ECO:0000313" key="1">
    <source>
        <dbReference type="EMBL" id="XCG52613.1"/>
    </source>
</evidence>
<dbReference type="EMBL" id="CP159256">
    <property type="protein sequence ID" value="XCG52613.1"/>
    <property type="molecule type" value="Genomic_DNA"/>
</dbReference>
<geneLocation type="plasmid" evidence="1">
    <name>pMk2240A</name>
</geneLocation>
<sequence length="89" mass="9513">MSASSIRQAFSDAGEIIVAVTEAPLSGSGNRPPFYRVKLSVAPPIGSNGQPLTLVPGMPVEAFIVKGEGTVLAYLLKPIKDQMQRIFRE</sequence>
<organism evidence="1">
    <name type="scientific">Mesorhizobium sp. WSM2240</name>
    <dbReference type="NCBI Taxonomy" id="3228851"/>
    <lineage>
        <taxon>Bacteria</taxon>
        <taxon>Pseudomonadati</taxon>
        <taxon>Pseudomonadota</taxon>
        <taxon>Alphaproteobacteria</taxon>
        <taxon>Hyphomicrobiales</taxon>
        <taxon>Phyllobacteriaceae</taxon>
        <taxon>Mesorhizobium</taxon>
    </lineage>
</organism>
<dbReference type="AlphaFoldDB" id="A0AAU8D2E0"/>
<protein>
    <submittedName>
        <fullName evidence="1">Uncharacterized protein</fullName>
    </submittedName>
</protein>
<reference evidence="1" key="1">
    <citation type="submission" date="2024-06" db="EMBL/GenBank/DDBJ databases">
        <title>Mesorhizobium karijinii sp. nov., a symbiont of the iconic Swainsona formosa from arid Australia.</title>
        <authorList>
            <person name="Hill Y.J."/>
            <person name="Watkin E.L.J."/>
            <person name="O'Hara G.W."/>
            <person name="Terpolilli J."/>
            <person name="Tye M.L."/>
            <person name="Kohlmeier M.G."/>
        </authorList>
    </citation>
    <scope>NUCLEOTIDE SEQUENCE</scope>
    <source>
        <strain evidence="1">WSM2240</strain>
        <plasmid evidence="1">pMk2240A</plasmid>
    </source>
</reference>
<proteinExistence type="predicted"/>